<keyword evidence="3" id="KW-1185">Reference proteome</keyword>
<organism evidence="2 3">
    <name type="scientific">Microctonus aethiopoides</name>
    <dbReference type="NCBI Taxonomy" id="144406"/>
    <lineage>
        <taxon>Eukaryota</taxon>
        <taxon>Metazoa</taxon>
        <taxon>Ecdysozoa</taxon>
        <taxon>Arthropoda</taxon>
        <taxon>Hexapoda</taxon>
        <taxon>Insecta</taxon>
        <taxon>Pterygota</taxon>
        <taxon>Neoptera</taxon>
        <taxon>Endopterygota</taxon>
        <taxon>Hymenoptera</taxon>
        <taxon>Apocrita</taxon>
        <taxon>Ichneumonoidea</taxon>
        <taxon>Braconidae</taxon>
        <taxon>Euphorinae</taxon>
        <taxon>Microctonus</taxon>
    </lineage>
</organism>
<dbReference type="EMBL" id="JAQQBS010001422">
    <property type="protein sequence ID" value="KAK0165589.1"/>
    <property type="molecule type" value="Genomic_DNA"/>
</dbReference>
<evidence type="ECO:0000313" key="3">
    <source>
        <dbReference type="Proteomes" id="UP001168990"/>
    </source>
</evidence>
<comment type="caution">
    <text evidence="2">The sequence shown here is derived from an EMBL/GenBank/DDBJ whole genome shotgun (WGS) entry which is preliminary data.</text>
</comment>
<feature type="compositionally biased region" description="Polar residues" evidence="1">
    <location>
        <begin position="111"/>
        <end position="121"/>
    </location>
</feature>
<feature type="region of interest" description="Disordered" evidence="1">
    <location>
        <begin position="96"/>
        <end position="121"/>
    </location>
</feature>
<dbReference type="Proteomes" id="UP001168990">
    <property type="component" value="Unassembled WGS sequence"/>
</dbReference>
<accession>A0AA39FA15</accession>
<evidence type="ECO:0000313" key="2">
    <source>
        <dbReference type="EMBL" id="KAK0165589.1"/>
    </source>
</evidence>
<dbReference type="AlphaFoldDB" id="A0AA39FA15"/>
<reference evidence="2" key="1">
    <citation type="journal article" date="2023" name="bioRxiv">
        <title>Scaffold-level genome assemblies of two parasitoid biocontrol wasps reveal the parthenogenesis mechanism and an associated novel virus.</title>
        <authorList>
            <person name="Inwood S."/>
            <person name="Skelly J."/>
            <person name="Guhlin J."/>
            <person name="Harrop T."/>
            <person name="Goldson S."/>
            <person name="Dearden P."/>
        </authorList>
    </citation>
    <scope>NUCLEOTIDE SEQUENCE</scope>
    <source>
        <strain evidence="2">Irish</strain>
        <tissue evidence="2">Whole body</tissue>
    </source>
</reference>
<sequence length="169" mass="19138">MQAIPNLFNHHQPNGDNCDRERGRCGRLVERSPSLFIPIDEETIEIQESKGNADETYKSMEGILKKGKMSQNKVWSKITEELKTKGYDCDPVAVASSTELSTKKPKASDSAVGSVSGCSTKSNKTSIATLLQDRLRQKDEYEENKKKRYKETMQMNEKFVKVFEQPAEI</sequence>
<name>A0AA39FA15_9HYME</name>
<proteinExistence type="predicted"/>
<reference evidence="2" key="2">
    <citation type="submission" date="2023-03" db="EMBL/GenBank/DDBJ databases">
        <authorList>
            <person name="Inwood S.N."/>
            <person name="Skelly J.G."/>
            <person name="Guhlin J."/>
            <person name="Harrop T.W.R."/>
            <person name="Goldson S.G."/>
            <person name="Dearden P.K."/>
        </authorList>
    </citation>
    <scope>NUCLEOTIDE SEQUENCE</scope>
    <source>
        <strain evidence="2">Irish</strain>
        <tissue evidence="2">Whole body</tissue>
    </source>
</reference>
<gene>
    <name evidence="2" type="ORF">PV328_004093</name>
</gene>
<protein>
    <submittedName>
        <fullName evidence="2">Uncharacterized protein</fullName>
    </submittedName>
</protein>
<evidence type="ECO:0000256" key="1">
    <source>
        <dbReference type="SAM" id="MobiDB-lite"/>
    </source>
</evidence>